<dbReference type="InterPro" id="IPR015955">
    <property type="entry name" value="Lactate_DH/Glyco_Ohase_4_C"/>
</dbReference>
<dbReference type="AlphaFoldDB" id="A0A8S9GZ17"/>
<evidence type="ECO:0000313" key="1">
    <source>
        <dbReference type="EMBL" id="KAF2549237.1"/>
    </source>
</evidence>
<proteinExistence type="predicted"/>
<dbReference type="Gene3D" id="3.90.110.10">
    <property type="entry name" value="Lactate dehydrogenase/glycoside hydrolase, family 4, C-terminal"/>
    <property type="match status" value="1"/>
</dbReference>
<dbReference type="GO" id="GO:0016616">
    <property type="term" value="F:oxidoreductase activity, acting on the CH-OH group of donors, NAD or NADP as acceptor"/>
    <property type="evidence" value="ECO:0007669"/>
    <property type="project" value="InterPro"/>
</dbReference>
<dbReference type="EMBL" id="QGKY02001925">
    <property type="protein sequence ID" value="KAF2549237.1"/>
    <property type="molecule type" value="Genomic_DNA"/>
</dbReference>
<comment type="caution">
    <text evidence="1">The sequence shown here is derived from an EMBL/GenBank/DDBJ whole genome shotgun (WGS) entry which is preliminary data.</text>
</comment>
<name>A0A8S9GZ17_BRACR</name>
<gene>
    <name evidence="1" type="ORF">F2Q70_00019806</name>
</gene>
<accession>A0A8S9GZ17</accession>
<reference evidence="1" key="1">
    <citation type="submission" date="2019-12" db="EMBL/GenBank/DDBJ databases">
        <title>Genome sequencing and annotation of Brassica cretica.</title>
        <authorList>
            <person name="Studholme D.J."/>
            <person name="Sarris P.F."/>
        </authorList>
    </citation>
    <scope>NUCLEOTIDE SEQUENCE</scope>
    <source>
        <strain evidence="1">PFS-102/07</strain>
        <tissue evidence="1">Leaf</tissue>
    </source>
</reference>
<sequence>MFEDIPFFGSTVKLGKKGVEAIIETDLEGLTEYEVKSLKTLRKGLSLQRITRRFSEFMRQYLFSFLGGLHLSYGRHIGRTKTPMQSTAEFYEFWRRRFAEERMLTVVHSGDKKDLIYGVSGREAPAGPNPLHNR</sequence>
<organism evidence="1">
    <name type="scientific">Brassica cretica</name>
    <name type="common">Mustard</name>
    <dbReference type="NCBI Taxonomy" id="69181"/>
    <lineage>
        <taxon>Eukaryota</taxon>
        <taxon>Viridiplantae</taxon>
        <taxon>Streptophyta</taxon>
        <taxon>Embryophyta</taxon>
        <taxon>Tracheophyta</taxon>
        <taxon>Spermatophyta</taxon>
        <taxon>Magnoliopsida</taxon>
        <taxon>eudicotyledons</taxon>
        <taxon>Gunneridae</taxon>
        <taxon>Pentapetalae</taxon>
        <taxon>rosids</taxon>
        <taxon>malvids</taxon>
        <taxon>Brassicales</taxon>
        <taxon>Brassicaceae</taxon>
        <taxon>Brassiceae</taxon>
        <taxon>Brassica</taxon>
    </lineage>
</organism>
<protein>
    <submittedName>
        <fullName evidence="1">Uncharacterized protein</fullName>
    </submittedName>
</protein>